<keyword evidence="1" id="KW-0479">Metal-binding</keyword>
<evidence type="ECO:0000259" key="6">
    <source>
        <dbReference type="PROSITE" id="PS50089"/>
    </source>
</evidence>
<evidence type="ECO:0000313" key="8">
    <source>
        <dbReference type="EMBL" id="CAD9606776.1"/>
    </source>
</evidence>
<dbReference type="Pfam" id="PF01753">
    <property type="entry name" value="zf-MYND"/>
    <property type="match status" value="1"/>
</dbReference>
<name>A0A7S2LHP0_9STRA</name>
<evidence type="ECO:0000256" key="4">
    <source>
        <dbReference type="PROSITE-ProRule" id="PRU00134"/>
    </source>
</evidence>
<dbReference type="SUPFAM" id="SSF57850">
    <property type="entry name" value="RING/U-box"/>
    <property type="match status" value="1"/>
</dbReference>
<keyword evidence="2 4" id="KW-0863">Zinc-finger</keyword>
<keyword evidence="3" id="KW-0862">Zinc</keyword>
<evidence type="ECO:0000256" key="1">
    <source>
        <dbReference type="ARBA" id="ARBA00022723"/>
    </source>
</evidence>
<proteinExistence type="predicted"/>
<dbReference type="InterPro" id="IPR036770">
    <property type="entry name" value="Ankyrin_rpt-contain_sf"/>
</dbReference>
<dbReference type="PROSITE" id="PS50089">
    <property type="entry name" value="ZF_RING_2"/>
    <property type="match status" value="1"/>
</dbReference>
<gene>
    <name evidence="8" type="ORF">SMAR0320_LOCUS12307</name>
</gene>
<reference evidence="8" key="1">
    <citation type="submission" date="2021-01" db="EMBL/GenBank/DDBJ databases">
        <authorList>
            <person name="Corre E."/>
            <person name="Pelletier E."/>
            <person name="Niang G."/>
            <person name="Scheremetjew M."/>
            <person name="Finn R."/>
            <person name="Kale V."/>
            <person name="Holt S."/>
            <person name="Cochrane G."/>
            <person name="Meng A."/>
            <person name="Brown T."/>
            <person name="Cohen L."/>
        </authorList>
    </citation>
    <scope>NUCLEOTIDE SEQUENCE</scope>
    <source>
        <strain evidence="8">SM1012Den-03</strain>
    </source>
</reference>
<dbReference type="PROSITE" id="PS50865">
    <property type="entry name" value="ZF_MYND_2"/>
    <property type="match status" value="1"/>
</dbReference>
<evidence type="ECO:0000259" key="7">
    <source>
        <dbReference type="PROSITE" id="PS50865"/>
    </source>
</evidence>
<dbReference type="AlphaFoldDB" id="A0A7S2LHP0"/>
<dbReference type="SMART" id="SM00184">
    <property type="entry name" value="RING"/>
    <property type="match status" value="1"/>
</dbReference>
<evidence type="ECO:0000256" key="3">
    <source>
        <dbReference type="ARBA" id="ARBA00022833"/>
    </source>
</evidence>
<dbReference type="EMBL" id="HBGZ01017172">
    <property type="protein sequence ID" value="CAD9606776.1"/>
    <property type="molecule type" value="Transcribed_RNA"/>
</dbReference>
<dbReference type="InterPro" id="IPR013083">
    <property type="entry name" value="Znf_RING/FYVE/PHD"/>
</dbReference>
<dbReference type="SUPFAM" id="SSF144232">
    <property type="entry name" value="HIT/MYND zinc finger-like"/>
    <property type="match status" value="1"/>
</dbReference>
<dbReference type="GO" id="GO:0008270">
    <property type="term" value="F:zinc ion binding"/>
    <property type="evidence" value="ECO:0007669"/>
    <property type="project" value="UniProtKB-KW"/>
</dbReference>
<dbReference type="InterPro" id="IPR002893">
    <property type="entry name" value="Znf_MYND"/>
</dbReference>
<dbReference type="SUPFAM" id="SSF48403">
    <property type="entry name" value="Ankyrin repeat"/>
    <property type="match status" value="1"/>
</dbReference>
<sequence>MGKKSKGQRRRNGDKNTKTQKGDVEDQLQSLYLGADRPKCNLCNEGATNGVSVPCCHSKFCLTCLNLHRPYVDLGQANEKGCPTCGNKLPPTDAMIANDPRLSNWNDADRLKYDLFAVLESNTLLAAKEGRIGFILDFIGYPGFIDRNRLEAIDAMGALNLVHAAAAFGRSDLLVVLLQYGAKVDSYTDFGATPLSSALTHVHDQCKAKHYGNRSEAVDCSTLFTLLQWGADTTILHHLAACGSLPDYDALRTYDPKLVQLLESEFGGRRCEVIGLQSRPELNGEMCLIENYYKSKNRYKAVLESTGEVFSLSPNNLKRRDCSLQNGASYFLRYEPGGTRSPQGLRTIANDTVTRLKTDGSPNDYQTFAQIEFAMQEKVVKLCKAGDLFRTGITCKHGSYSVPDNSEIIVTDEECLVLTHKIIETFKRFFYKEMIERNLGFVLMGGRLIPRKVSRGKGGTGTDSQCTGDCAWDVAKCVTHEMRVIHPAVHGHATTGNMVKVIFAANASDFMLTGKCDILPFGVPPEFNRMMSGALCMPIITIETAEHFQKCNTSYDKETILKERDILEGCERSIVEYLRERISCNCLDKKWEEEEVRSKTALCSQCHKRFERKRMMACARCEREQYCSTKCQKEAWPKHKSLCSKRIDGIWQDTPKSK</sequence>
<organism evidence="8">
    <name type="scientific">Skeletonema marinoi</name>
    <dbReference type="NCBI Taxonomy" id="267567"/>
    <lineage>
        <taxon>Eukaryota</taxon>
        <taxon>Sar</taxon>
        <taxon>Stramenopiles</taxon>
        <taxon>Ochrophyta</taxon>
        <taxon>Bacillariophyta</taxon>
        <taxon>Coscinodiscophyceae</taxon>
        <taxon>Thalassiosirophycidae</taxon>
        <taxon>Thalassiosirales</taxon>
        <taxon>Skeletonemataceae</taxon>
        <taxon>Skeletonema</taxon>
        <taxon>Skeletonema marinoi-dohrnii complex</taxon>
    </lineage>
</organism>
<evidence type="ECO:0000256" key="2">
    <source>
        <dbReference type="ARBA" id="ARBA00022771"/>
    </source>
</evidence>
<evidence type="ECO:0008006" key="9">
    <source>
        <dbReference type="Google" id="ProtNLM"/>
    </source>
</evidence>
<feature type="domain" description="RING-type" evidence="6">
    <location>
        <begin position="40"/>
        <end position="85"/>
    </location>
</feature>
<dbReference type="InterPro" id="IPR001841">
    <property type="entry name" value="Znf_RING"/>
</dbReference>
<accession>A0A7S2LHP0</accession>
<feature type="compositionally biased region" description="Basic and acidic residues" evidence="5">
    <location>
        <begin position="11"/>
        <end position="24"/>
    </location>
</feature>
<protein>
    <recommendedName>
        <fullName evidence="9">MYND-type domain-containing protein</fullName>
    </recommendedName>
</protein>
<dbReference type="Gene3D" id="1.25.40.20">
    <property type="entry name" value="Ankyrin repeat-containing domain"/>
    <property type="match status" value="1"/>
</dbReference>
<dbReference type="Gene3D" id="3.30.40.10">
    <property type="entry name" value="Zinc/RING finger domain, C3HC4 (zinc finger)"/>
    <property type="match status" value="1"/>
</dbReference>
<dbReference type="PROSITE" id="PS01360">
    <property type="entry name" value="ZF_MYND_1"/>
    <property type="match status" value="1"/>
</dbReference>
<evidence type="ECO:0000256" key="5">
    <source>
        <dbReference type="SAM" id="MobiDB-lite"/>
    </source>
</evidence>
<dbReference type="Gene3D" id="6.10.140.2220">
    <property type="match status" value="1"/>
</dbReference>
<feature type="domain" description="MYND-type" evidence="7">
    <location>
        <begin position="603"/>
        <end position="643"/>
    </location>
</feature>
<feature type="region of interest" description="Disordered" evidence="5">
    <location>
        <begin position="1"/>
        <end position="26"/>
    </location>
</feature>
<feature type="compositionally biased region" description="Basic residues" evidence="5">
    <location>
        <begin position="1"/>
        <end position="10"/>
    </location>
</feature>